<dbReference type="InterPro" id="IPR036188">
    <property type="entry name" value="FAD/NAD-bd_sf"/>
</dbReference>
<dbReference type="AlphaFoldDB" id="A0AB39KSG2"/>
<dbReference type="SUPFAM" id="SSF51905">
    <property type="entry name" value="FAD/NAD(P)-binding domain"/>
    <property type="match status" value="1"/>
</dbReference>
<reference evidence="3" key="1">
    <citation type="submission" date="2024-06" db="EMBL/GenBank/DDBJ databases">
        <title>Caulobacter inopinatus, sp. nov.</title>
        <authorList>
            <person name="Donachie S.P."/>
        </authorList>
    </citation>
    <scope>NUCLEOTIDE SEQUENCE</scope>
    <source>
        <strain evidence="3">73W</strain>
    </source>
</reference>
<dbReference type="NCBIfam" id="NF004834">
    <property type="entry name" value="PRK06185.1-3"/>
    <property type="match status" value="1"/>
</dbReference>
<dbReference type="PANTHER" id="PTHR43476">
    <property type="entry name" value="3-(3-HYDROXY-PHENYL)PROPIONATE/3-HYDROXYCINNAMIC ACID HYDROXYLASE"/>
    <property type="match status" value="1"/>
</dbReference>
<proteinExistence type="predicted"/>
<gene>
    <name evidence="3" type="ORF">ABOZ73_18700</name>
</gene>
<dbReference type="EMBL" id="CP158375">
    <property type="protein sequence ID" value="XDO96766.1"/>
    <property type="molecule type" value="Genomic_DNA"/>
</dbReference>
<sequence length="351" mass="38145">MSATRALKTRCVVVGGGPAGMVASLLLARAGVETVVLEKHGDFLRDFRGDTIHPSTLQVMADLGVLEEFLRLPHQKVVELSGEFGNERFRVADFGHLPTAAKFLAIMPQWDFLNFLAEQAQRYPEFGVRMKTRAVGLIERDGKVVGVEAQDAEGPLTITADLIIAADGRDSVIRDLSGLPKRDLGAPMDVLWMRLPREEADGDTPLGRFDAGRIFVMIPRGEYYQCGYVIPKGGSDQVRAAGLPALQAQIAKLSPILAGRVGVLDDWEKVKTLTVTVDRLERWWRPGLLCIGDSAHAMSPVGGVGVNLAIQDAVAAANILSGPLRQGRLLDADLAAVERRRAWQVKLTQAI</sequence>
<name>A0AB39KSG2_9CAUL</name>
<keyword evidence="1" id="KW-0560">Oxidoreductase</keyword>
<dbReference type="Gene3D" id="3.50.50.60">
    <property type="entry name" value="FAD/NAD(P)-binding domain"/>
    <property type="match status" value="2"/>
</dbReference>
<feature type="domain" description="FAD-binding" evidence="2">
    <location>
        <begin position="9"/>
        <end position="332"/>
    </location>
</feature>
<dbReference type="InterPro" id="IPR002938">
    <property type="entry name" value="FAD-bd"/>
</dbReference>
<dbReference type="GO" id="GO:0016491">
    <property type="term" value="F:oxidoreductase activity"/>
    <property type="evidence" value="ECO:0007669"/>
    <property type="project" value="UniProtKB-KW"/>
</dbReference>
<evidence type="ECO:0000256" key="1">
    <source>
        <dbReference type="ARBA" id="ARBA00023002"/>
    </source>
</evidence>
<accession>A0AB39KSG2</accession>
<protein>
    <submittedName>
        <fullName evidence="3">FAD-dependent oxidoreductase</fullName>
    </submittedName>
</protein>
<evidence type="ECO:0000259" key="2">
    <source>
        <dbReference type="Pfam" id="PF01494"/>
    </source>
</evidence>
<dbReference type="RefSeq" id="WP_369059606.1">
    <property type="nucleotide sequence ID" value="NZ_CP158375.1"/>
</dbReference>
<dbReference type="PRINTS" id="PR00420">
    <property type="entry name" value="RNGMNOXGNASE"/>
</dbReference>
<dbReference type="Pfam" id="PF01494">
    <property type="entry name" value="FAD_binding_3"/>
    <property type="match status" value="1"/>
</dbReference>
<dbReference type="GO" id="GO:0071949">
    <property type="term" value="F:FAD binding"/>
    <property type="evidence" value="ECO:0007669"/>
    <property type="project" value="InterPro"/>
</dbReference>
<dbReference type="InterPro" id="IPR050631">
    <property type="entry name" value="PheA/TfdB_FAD_monoxygenase"/>
</dbReference>
<dbReference type="PANTHER" id="PTHR43476:SF5">
    <property type="entry name" value="FAD-DEPENDENT MONOOXYGENASE"/>
    <property type="match status" value="1"/>
</dbReference>
<organism evidence="3">
    <name type="scientific">Caulobacter sp. 73W</name>
    <dbReference type="NCBI Taxonomy" id="3161137"/>
    <lineage>
        <taxon>Bacteria</taxon>
        <taxon>Pseudomonadati</taxon>
        <taxon>Pseudomonadota</taxon>
        <taxon>Alphaproteobacteria</taxon>
        <taxon>Caulobacterales</taxon>
        <taxon>Caulobacteraceae</taxon>
        <taxon>Caulobacter</taxon>
    </lineage>
</organism>
<evidence type="ECO:0000313" key="3">
    <source>
        <dbReference type="EMBL" id="XDO96766.1"/>
    </source>
</evidence>